<comment type="caution">
    <text evidence="1">The sequence shown here is derived from an EMBL/GenBank/DDBJ whole genome shotgun (WGS) entry which is preliminary data.</text>
</comment>
<accession>A0ABQ6M956</accession>
<dbReference type="Proteomes" id="UP001165060">
    <property type="component" value="Unassembled WGS sequence"/>
</dbReference>
<evidence type="ECO:0000313" key="2">
    <source>
        <dbReference type="Proteomes" id="UP001165060"/>
    </source>
</evidence>
<protein>
    <submittedName>
        <fullName evidence="1">Uncharacterized protein</fullName>
    </submittedName>
</protein>
<gene>
    <name evidence="1" type="ORF">TeGR_g12001</name>
</gene>
<sequence length="618" mass="64342">MFEQAEQEAAALLAAGSARDACELLRSFAAAGHPCPNLVRAANEDPAVLARVAEGASSKELEGAAGALRELGATPAAAYAGPAAAPAPRDLRPEIRSLAAAGDWRALLALHSGPATGALFASRGLHYALALSGLCRIPPPASAELRSSAAFRAFLKDVSSKLSRPDPPGAPPLFGAADAAAALRAAGKLGRRWRGPLGGALEWAGSGRCADKLLGGGAQPRAAVAPLYALAKAGAGRGGAGPFLEEFRRRAPGFAADCERHGDPEALANAAWCLARIPPAPSSLHPLLVGAEEHAGWFVRGASVADLSRFAEAAFSMDAARAAAASPATSGSPPPLPGFFRALAARGSLVDDSSTPAQLSQLALGAALHAGEGARPLLIALEGRAGWLVEFSRASDLEKFAAAFVEAGGGEPFWGFFGTLARSEFAGQLETLKVDPNDVLGLCWAFAETVEMGGGDPAVGNALEAFGAMWDWLWQHGAKRGAKMSDLSWVRIERIRSLCETNRSGQLQGVNWDSVGAKADWSAPPPPPSGSSGILDIVRGQLSDSEWGRLKEDPDFNKNCARIGKAVVEEFKARYPGERVPMAALASKGPKVKVYAQADQQWVYEIATRHFGIARRDN</sequence>
<proteinExistence type="predicted"/>
<keyword evidence="2" id="KW-1185">Reference proteome</keyword>
<organism evidence="1 2">
    <name type="scientific">Tetraparma gracilis</name>
    <dbReference type="NCBI Taxonomy" id="2962635"/>
    <lineage>
        <taxon>Eukaryota</taxon>
        <taxon>Sar</taxon>
        <taxon>Stramenopiles</taxon>
        <taxon>Ochrophyta</taxon>
        <taxon>Bolidophyceae</taxon>
        <taxon>Parmales</taxon>
        <taxon>Triparmaceae</taxon>
        <taxon>Tetraparma</taxon>
    </lineage>
</organism>
<dbReference type="EMBL" id="BRYB01001274">
    <property type="protein sequence ID" value="GMI22059.1"/>
    <property type="molecule type" value="Genomic_DNA"/>
</dbReference>
<name>A0ABQ6M956_9STRA</name>
<evidence type="ECO:0000313" key="1">
    <source>
        <dbReference type="EMBL" id="GMI22059.1"/>
    </source>
</evidence>
<reference evidence="1 2" key="1">
    <citation type="journal article" date="2023" name="Commun. Biol.">
        <title>Genome analysis of Parmales, the sister group of diatoms, reveals the evolutionary specialization of diatoms from phago-mixotrophs to photoautotrophs.</title>
        <authorList>
            <person name="Ban H."/>
            <person name="Sato S."/>
            <person name="Yoshikawa S."/>
            <person name="Yamada K."/>
            <person name="Nakamura Y."/>
            <person name="Ichinomiya M."/>
            <person name="Sato N."/>
            <person name="Blanc-Mathieu R."/>
            <person name="Endo H."/>
            <person name="Kuwata A."/>
            <person name="Ogata H."/>
        </authorList>
    </citation>
    <scope>NUCLEOTIDE SEQUENCE [LARGE SCALE GENOMIC DNA]</scope>
</reference>